<evidence type="ECO:0000256" key="10">
    <source>
        <dbReference type="ARBA" id="ARBA00048881"/>
    </source>
</evidence>
<feature type="domain" description="Tyrosinase copper-binding" evidence="11">
    <location>
        <begin position="325"/>
        <end position="336"/>
    </location>
</feature>
<evidence type="ECO:0000256" key="6">
    <source>
        <dbReference type="ARBA" id="ARBA00023008"/>
    </source>
</evidence>
<keyword evidence="8" id="KW-0470">Melanin biosynthesis</keyword>
<dbReference type="PANTHER" id="PTHR11474:SF76">
    <property type="entry name" value="SHKT DOMAIN-CONTAINING PROTEIN"/>
    <property type="match status" value="1"/>
</dbReference>
<evidence type="ECO:0000256" key="9">
    <source>
        <dbReference type="ARBA" id="ARBA00048233"/>
    </source>
</evidence>
<comment type="catalytic activity">
    <reaction evidence="9">
        <text>2 L-dopa + O2 = 2 L-dopaquinone + 2 H2O</text>
        <dbReference type="Rhea" id="RHEA:34287"/>
        <dbReference type="ChEBI" id="CHEBI:15377"/>
        <dbReference type="ChEBI" id="CHEBI:15379"/>
        <dbReference type="ChEBI" id="CHEBI:57504"/>
        <dbReference type="ChEBI" id="CHEBI:57924"/>
        <dbReference type="EC" id="1.14.18.1"/>
    </reaction>
</comment>
<dbReference type="HOGENOM" id="CLU_013691_3_0_1"/>
<proteinExistence type="inferred from homology"/>
<dbReference type="PROSITE" id="PS00498">
    <property type="entry name" value="TYROSINASE_2"/>
    <property type="match status" value="1"/>
</dbReference>
<dbReference type="GO" id="GO:0046872">
    <property type="term" value="F:metal ion binding"/>
    <property type="evidence" value="ECO:0007669"/>
    <property type="project" value="UniProtKB-KW"/>
</dbReference>
<comment type="catalytic activity">
    <reaction evidence="10">
        <text>L-tyrosine + O2 = L-dopaquinone + H2O</text>
        <dbReference type="Rhea" id="RHEA:18117"/>
        <dbReference type="ChEBI" id="CHEBI:15377"/>
        <dbReference type="ChEBI" id="CHEBI:15379"/>
        <dbReference type="ChEBI" id="CHEBI:57924"/>
        <dbReference type="ChEBI" id="CHEBI:58315"/>
        <dbReference type="EC" id="1.14.18.1"/>
    </reaction>
</comment>
<keyword evidence="5" id="KW-0560">Oxidoreductase</keyword>
<dbReference type="RefSeq" id="XP_007786031.1">
    <property type="nucleotide sequence ID" value="XM_007787841.1"/>
</dbReference>
<keyword evidence="4" id="KW-0479">Metal-binding</keyword>
<name>U1I0C6_ENDPU</name>
<evidence type="ECO:0000256" key="4">
    <source>
        <dbReference type="ARBA" id="ARBA00022723"/>
    </source>
</evidence>
<keyword evidence="13" id="KW-1185">Reference proteome</keyword>
<organism evidence="12 13">
    <name type="scientific">Endocarpon pusillum (strain Z07020 / HMAS-L-300199)</name>
    <name type="common">Lichen-forming fungus</name>
    <dbReference type="NCBI Taxonomy" id="1263415"/>
    <lineage>
        <taxon>Eukaryota</taxon>
        <taxon>Fungi</taxon>
        <taxon>Dikarya</taxon>
        <taxon>Ascomycota</taxon>
        <taxon>Pezizomycotina</taxon>
        <taxon>Eurotiomycetes</taxon>
        <taxon>Chaetothyriomycetidae</taxon>
        <taxon>Verrucariales</taxon>
        <taxon>Verrucariaceae</taxon>
        <taxon>Endocarpon</taxon>
    </lineage>
</organism>
<gene>
    <name evidence="12" type="ORF">EPUS_04455</name>
</gene>
<comment type="similarity">
    <text evidence="2">Belongs to the tyrosinase family.</text>
</comment>
<dbReference type="eggNOG" id="ENOG502RYJI">
    <property type="taxonomic scope" value="Eukaryota"/>
</dbReference>
<dbReference type="AlphaFoldDB" id="U1I0C6"/>
<evidence type="ECO:0000313" key="12">
    <source>
        <dbReference type="EMBL" id="ERF76635.1"/>
    </source>
</evidence>
<dbReference type="InterPro" id="IPR002227">
    <property type="entry name" value="Tyrosinase_Cu-bd"/>
</dbReference>
<dbReference type="GeneID" id="19239410"/>
<dbReference type="GO" id="GO:0004503">
    <property type="term" value="F:tyrosinase activity"/>
    <property type="evidence" value="ECO:0007669"/>
    <property type="project" value="UniProtKB-EC"/>
</dbReference>
<evidence type="ECO:0000256" key="2">
    <source>
        <dbReference type="ARBA" id="ARBA00009928"/>
    </source>
</evidence>
<dbReference type="SUPFAM" id="SSF48056">
    <property type="entry name" value="Di-copper centre-containing domain"/>
    <property type="match status" value="1"/>
</dbReference>
<evidence type="ECO:0000256" key="8">
    <source>
        <dbReference type="ARBA" id="ARBA00023101"/>
    </source>
</evidence>
<dbReference type="InterPro" id="IPR008922">
    <property type="entry name" value="Di-copper_centre_dom_sf"/>
</dbReference>
<evidence type="ECO:0000259" key="11">
    <source>
        <dbReference type="PROSITE" id="PS00498"/>
    </source>
</evidence>
<dbReference type="Gene3D" id="1.10.1280.10">
    <property type="entry name" value="Di-copper center containing domain from catechol oxidase"/>
    <property type="match status" value="1"/>
</dbReference>
<dbReference type="PANTHER" id="PTHR11474">
    <property type="entry name" value="TYROSINASE FAMILY MEMBER"/>
    <property type="match status" value="1"/>
</dbReference>
<evidence type="ECO:0000313" key="13">
    <source>
        <dbReference type="Proteomes" id="UP000019373"/>
    </source>
</evidence>
<dbReference type="OMA" id="CTSVEAT"/>
<evidence type="ECO:0000256" key="3">
    <source>
        <dbReference type="ARBA" id="ARBA00011906"/>
    </source>
</evidence>
<dbReference type="Pfam" id="PF00264">
    <property type="entry name" value="Tyrosinase"/>
    <property type="match status" value="1"/>
</dbReference>
<reference evidence="13" key="1">
    <citation type="journal article" date="2014" name="BMC Genomics">
        <title>Genome characteristics reveal the impact of lichenization on lichen-forming fungus Endocarpon pusillum Hedwig (Verrucariales, Ascomycota).</title>
        <authorList>
            <person name="Wang Y.-Y."/>
            <person name="Liu B."/>
            <person name="Zhang X.-Y."/>
            <person name="Zhou Q.-M."/>
            <person name="Zhang T."/>
            <person name="Li H."/>
            <person name="Yu Y.-F."/>
            <person name="Zhang X.-L."/>
            <person name="Hao X.-Y."/>
            <person name="Wang M."/>
            <person name="Wang L."/>
            <person name="Wei J.-C."/>
        </authorList>
    </citation>
    <scope>NUCLEOTIDE SEQUENCE [LARGE SCALE GENOMIC DNA]</scope>
    <source>
        <strain evidence="13">Z07020 / HMAS-L-300199</strain>
    </source>
</reference>
<dbReference type="InterPro" id="IPR041640">
    <property type="entry name" value="Tyrosinase_C"/>
</dbReference>
<evidence type="ECO:0000256" key="7">
    <source>
        <dbReference type="ARBA" id="ARBA00023033"/>
    </source>
</evidence>
<keyword evidence="7" id="KW-0503">Monooxygenase</keyword>
<dbReference type="InterPro" id="IPR050316">
    <property type="entry name" value="Tyrosinase/Hemocyanin"/>
</dbReference>
<dbReference type="GO" id="GO:0042438">
    <property type="term" value="P:melanin biosynthetic process"/>
    <property type="evidence" value="ECO:0007669"/>
    <property type="project" value="UniProtKB-KW"/>
</dbReference>
<accession>U1I0C6</accession>
<evidence type="ECO:0000256" key="1">
    <source>
        <dbReference type="ARBA" id="ARBA00001973"/>
    </source>
</evidence>
<evidence type="ECO:0000256" key="5">
    <source>
        <dbReference type="ARBA" id="ARBA00023002"/>
    </source>
</evidence>
<dbReference type="EC" id="1.14.18.1" evidence="3"/>
<dbReference type="PRINTS" id="PR00092">
    <property type="entry name" value="TYROSINASE"/>
</dbReference>
<dbReference type="OrthoDB" id="1658288at2759"/>
<protein>
    <recommendedName>
        <fullName evidence="3">tyrosinase</fullName>
        <ecNumber evidence="3">1.14.18.1</ecNumber>
    </recommendedName>
</protein>
<sequence>MGGSRYPIVGIQAGRGKNGEVPVKMEVDDWWASKDPMIRNQHTLLFTALTKLYEASPHDKLSFYQIAGIHNQPIVPWDDTPFENKNYCMHSQPNFPTWHRPYNLLLEQRLYEVMINDVIPQFPKSDQADLKNAADVWRFPYWDFATKKADASGVRNYNVPKLIREKEVEVRVPGGTARIPNPFYQFTMPDGLTLGDEKLGANAVTREPYTRTRGTSRHPYVEGAKEDEAYLNEEHARGIQNNDGVKEKLQEWKWEGGGSVTGSLRDWCYRVLMVTPFEVFADDKADPGESDTGRYSSLEDLHNVLHDWGGGKFGHMGAPAVGAFDPFFWLLHNNVDRLLELWIGLHPKEARDWVENDSDAVTPLIPFRKDNGENYHTAQSVWHAEDFGYTYPETQRWRAKYQTDGKFDENKLATDLAQLMNKKYNSAAAAQRKAFLTTTRDAPSDKTITSGIAAALDQAPKISALIKGIGGLATSISAIPDGKIEEEILPDIIEAKDYVANVIYEKYALDGHPFTIRFFIGKVPEGGFNAISQALTQVGEIYNFADPVEFDKPNCENCAKQARERVKITGQVPLTNALLTRYKQQIPHETDSGEKTVLQGMDPEHVVPFLKEHFHWRVNDNQGHMVDESRITGMKVSVAVGTAYHHSDFTKLSEFTAYKILYDITENNSSGTGAAPQDRLFSRDAIFRLASVLT</sequence>
<keyword evidence="6" id="KW-0186">Copper</keyword>
<dbReference type="Pfam" id="PF18132">
    <property type="entry name" value="Tyrosinase_C"/>
    <property type="match status" value="1"/>
</dbReference>
<dbReference type="Gene3D" id="2.60.310.20">
    <property type="match status" value="1"/>
</dbReference>
<dbReference type="EMBL" id="KE720726">
    <property type="protein sequence ID" value="ERF76635.1"/>
    <property type="molecule type" value="Genomic_DNA"/>
</dbReference>
<comment type="cofactor">
    <cofactor evidence="1">
        <name>Cu(2+)</name>
        <dbReference type="ChEBI" id="CHEBI:29036"/>
    </cofactor>
</comment>
<dbReference type="Proteomes" id="UP000019373">
    <property type="component" value="Unassembled WGS sequence"/>
</dbReference>